<name>A0A2U1LB62_ARTAN</name>
<keyword evidence="2" id="KW-0677">Repeat</keyword>
<dbReference type="Pfam" id="PF03107">
    <property type="entry name" value="C1_2"/>
    <property type="match status" value="2"/>
</dbReference>
<feature type="domain" description="Phorbol-ester/DAG-type" evidence="4">
    <location>
        <begin position="348"/>
        <end position="407"/>
    </location>
</feature>
<dbReference type="EMBL" id="PKPP01010386">
    <property type="protein sequence ID" value="PWA46226.1"/>
    <property type="molecule type" value="Genomic_DNA"/>
</dbReference>
<evidence type="ECO:0000313" key="5">
    <source>
        <dbReference type="EMBL" id="PWA46226.1"/>
    </source>
</evidence>
<comment type="caution">
    <text evidence="5">The sequence shown here is derived from an EMBL/GenBank/DDBJ whole genome shotgun (WGS) entry which is preliminary data.</text>
</comment>
<dbReference type="SUPFAM" id="SSF57889">
    <property type="entry name" value="Cysteine-rich domain"/>
    <property type="match status" value="3"/>
</dbReference>
<dbReference type="InterPro" id="IPR053192">
    <property type="entry name" value="Vacuole_Formation_Reg"/>
</dbReference>
<gene>
    <name evidence="5" type="ORF">CTI12_AA511020</name>
</gene>
<dbReference type="PANTHER" id="PTHR32410">
    <property type="entry name" value="CYSTEINE/HISTIDINE-RICH C1 DOMAIN FAMILY PROTEIN"/>
    <property type="match status" value="1"/>
</dbReference>
<evidence type="ECO:0000256" key="2">
    <source>
        <dbReference type="ARBA" id="ARBA00022737"/>
    </source>
</evidence>
<dbReference type="InterPro" id="IPR002219">
    <property type="entry name" value="PKC_DAG/PE"/>
</dbReference>
<evidence type="ECO:0000256" key="1">
    <source>
        <dbReference type="ARBA" id="ARBA00022723"/>
    </source>
</evidence>
<dbReference type="Gene3D" id="3.30.60.20">
    <property type="match status" value="1"/>
</dbReference>
<keyword evidence="1" id="KW-0479">Metal-binding</keyword>
<keyword evidence="6" id="KW-1185">Reference proteome</keyword>
<dbReference type="GO" id="GO:0046872">
    <property type="term" value="F:metal ion binding"/>
    <property type="evidence" value="ECO:0007669"/>
    <property type="project" value="UniProtKB-KW"/>
</dbReference>
<dbReference type="InterPro" id="IPR004146">
    <property type="entry name" value="DC1"/>
</dbReference>
<dbReference type="PROSITE" id="PS50081">
    <property type="entry name" value="ZF_DAG_PE_2"/>
    <property type="match status" value="1"/>
</dbReference>
<reference evidence="5 6" key="1">
    <citation type="journal article" date="2018" name="Mol. Plant">
        <title>The genome of Artemisia annua provides insight into the evolution of Asteraceae family and artemisinin biosynthesis.</title>
        <authorList>
            <person name="Shen Q."/>
            <person name="Zhang L."/>
            <person name="Liao Z."/>
            <person name="Wang S."/>
            <person name="Yan T."/>
            <person name="Shi P."/>
            <person name="Liu M."/>
            <person name="Fu X."/>
            <person name="Pan Q."/>
            <person name="Wang Y."/>
            <person name="Lv Z."/>
            <person name="Lu X."/>
            <person name="Zhang F."/>
            <person name="Jiang W."/>
            <person name="Ma Y."/>
            <person name="Chen M."/>
            <person name="Hao X."/>
            <person name="Li L."/>
            <person name="Tang Y."/>
            <person name="Lv G."/>
            <person name="Zhou Y."/>
            <person name="Sun X."/>
            <person name="Brodelius P.E."/>
            <person name="Rose J.K.C."/>
            <person name="Tang K."/>
        </authorList>
    </citation>
    <scope>NUCLEOTIDE SEQUENCE [LARGE SCALE GENOMIC DNA]</scope>
    <source>
        <strain evidence="6">cv. Huhao1</strain>
        <tissue evidence="5">Leaf</tissue>
    </source>
</reference>
<dbReference type="InterPro" id="IPR046349">
    <property type="entry name" value="C1-like_sf"/>
</dbReference>
<dbReference type="AlphaFoldDB" id="A0A2U1LB62"/>
<evidence type="ECO:0000259" key="4">
    <source>
        <dbReference type="PROSITE" id="PS50081"/>
    </source>
</evidence>
<dbReference type="PANTHER" id="PTHR32410:SF161">
    <property type="entry name" value="DC1, ZINC FINGER, RING_FYVE_PHD-TYPE-RELATED"/>
    <property type="match status" value="1"/>
</dbReference>
<dbReference type="Proteomes" id="UP000245207">
    <property type="component" value="Unassembled WGS sequence"/>
</dbReference>
<keyword evidence="3" id="KW-0862">Zinc</keyword>
<accession>A0A2U1LB62</accession>
<proteinExistence type="predicted"/>
<organism evidence="5 6">
    <name type="scientific">Artemisia annua</name>
    <name type="common">Sweet wormwood</name>
    <dbReference type="NCBI Taxonomy" id="35608"/>
    <lineage>
        <taxon>Eukaryota</taxon>
        <taxon>Viridiplantae</taxon>
        <taxon>Streptophyta</taxon>
        <taxon>Embryophyta</taxon>
        <taxon>Tracheophyta</taxon>
        <taxon>Spermatophyta</taxon>
        <taxon>Magnoliopsida</taxon>
        <taxon>eudicotyledons</taxon>
        <taxon>Gunneridae</taxon>
        <taxon>Pentapetalae</taxon>
        <taxon>asterids</taxon>
        <taxon>campanulids</taxon>
        <taxon>Asterales</taxon>
        <taxon>Asteraceae</taxon>
        <taxon>Asteroideae</taxon>
        <taxon>Anthemideae</taxon>
        <taxon>Artemisiinae</taxon>
        <taxon>Artemisia</taxon>
    </lineage>
</organism>
<dbReference type="OrthoDB" id="1884766at2759"/>
<sequence length="478" mass="55096">MESQPKLQNPENIITLIQHEHPLQLVDLQPCYPDYTEYSDDEEEDRVIKWDFNSPCNQCGKVINVYHRICREPFGLEYLWIYKCESCRYFVHLDCATTSRSADIGKTIKNFEDADHPNLLNLPFPDHTYSILQHWVSQESGSTTAETSERNLKHICHEHVLSLVGTQSNDSKGASSSSASSLSCHNPMKRIELLCNGCVRPIMDVPFYKCSSDDQRCDFVLHEWCTRLPELRNYPGHTHTLRFLPKVSENIFGIFKCQICELSCNGFAYGCTKCQYYIDVNCGFIPDEITHEAHPDHILSRCDRRSMRKRCVAEGTYVYGSKICFSCESCHDFYLHSDCALFLPRIINHKLDKHPMKLTYGPVENHKSEYFCEVCEEELDPTKWFYHCNVCAYSLHTRCAPVILNFQAAYNNYGSLYAFLNIKFGGMYNIKGHEHSVSLALGSDADGKCPICPYDVIKDIIIKCQKCKLAMHYKCCRD</sequence>
<protein>
    <submittedName>
        <fullName evidence="5">Zinc finger, PHD-type</fullName>
    </submittedName>
</protein>
<evidence type="ECO:0000313" key="6">
    <source>
        <dbReference type="Proteomes" id="UP000245207"/>
    </source>
</evidence>
<evidence type="ECO:0000256" key="3">
    <source>
        <dbReference type="ARBA" id="ARBA00022833"/>
    </source>
</evidence>